<gene>
    <name evidence="1" type="ORF">K488DRAFT_84527</name>
</gene>
<accession>A0ACB8QPT8</accession>
<comment type="caution">
    <text evidence="1">The sequence shown here is derived from an EMBL/GenBank/DDBJ whole genome shotgun (WGS) entry which is preliminary data.</text>
</comment>
<protein>
    <submittedName>
        <fullName evidence="1">Uncharacterized protein</fullName>
    </submittedName>
</protein>
<dbReference type="EMBL" id="MU273510">
    <property type="protein sequence ID" value="KAI0033881.1"/>
    <property type="molecule type" value="Genomic_DNA"/>
</dbReference>
<reference evidence="1" key="1">
    <citation type="submission" date="2021-02" db="EMBL/GenBank/DDBJ databases">
        <authorList>
            <consortium name="DOE Joint Genome Institute"/>
            <person name="Ahrendt S."/>
            <person name="Looney B.P."/>
            <person name="Miyauchi S."/>
            <person name="Morin E."/>
            <person name="Drula E."/>
            <person name="Courty P.E."/>
            <person name="Chicoki N."/>
            <person name="Fauchery L."/>
            <person name="Kohler A."/>
            <person name="Kuo A."/>
            <person name="Labutti K."/>
            <person name="Pangilinan J."/>
            <person name="Lipzen A."/>
            <person name="Riley R."/>
            <person name="Andreopoulos W."/>
            <person name="He G."/>
            <person name="Johnson J."/>
            <person name="Barry K.W."/>
            <person name="Grigoriev I.V."/>
            <person name="Nagy L."/>
            <person name="Hibbett D."/>
            <person name="Henrissat B."/>
            <person name="Matheny P.B."/>
            <person name="Labbe J."/>
            <person name="Martin F."/>
        </authorList>
    </citation>
    <scope>NUCLEOTIDE SEQUENCE</scope>
    <source>
        <strain evidence="1">EC-137</strain>
    </source>
</reference>
<evidence type="ECO:0000313" key="2">
    <source>
        <dbReference type="Proteomes" id="UP000814128"/>
    </source>
</evidence>
<reference evidence="1" key="2">
    <citation type="journal article" date="2022" name="New Phytol.">
        <title>Evolutionary transition to the ectomycorrhizal habit in the genomes of a hyperdiverse lineage of mushroom-forming fungi.</title>
        <authorList>
            <person name="Looney B."/>
            <person name="Miyauchi S."/>
            <person name="Morin E."/>
            <person name="Drula E."/>
            <person name="Courty P.E."/>
            <person name="Kohler A."/>
            <person name="Kuo A."/>
            <person name="LaButti K."/>
            <person name="Pangilinan J."/>
            <person name="Lipzen A."/>
            <person name="Riley R."/>
            <person name="Andreopoulos W."/>
            <person name="He G."/>
            <person name="Johnson J."/>
            <person name="Nolan M."/>
            <person name="Tritt A."/>
            <person name="Barry K.W."/>
            <person name="Grigoriev I.V."/>
            <person name="Nagy L.G."/>
            <person name="Hibbett D."/>
            <person name="Henrissat B."/>
            <person name="Matheny P.B."/>
            <person name="Labbe J."/>
            <person name="Martin F.M."/>
        </authorList>
    </citation>
    <scope>NUCLEOTIDE SEQUENCE</scope>
    <source>
        <strain evidence="1">EC-137</strain>
    </source>
</reference>
<dbReference type="Proteomes" id="UP000814128">
    <property type="component" value="Unassembled WGS sequence"/>
</dbReference>
<evidence type="ECO:0000313" key="1">
    <source>
        <dbReference type="EMBL" id="KAI0033881.1"/>
    </source>
</evidence>
<keyword evidence="2" id="KW-1185">Reference proteome</keyword>
<sequence length="214" mass="22112">MHLSTYPSSSPGSPPDLISTRRLMTASGSAPGASLADVPRPAAQPPTLSITPSSKLIGSLSRRSLSYTEATHSGFPCASAHQSLPAPCAVSLRHRHASPTSFDGGSSGRAGSDLMSRSPAPAPSPSARASRTSAHISRFRAPAHHPTRPGRPRAPHTAPLGTVHPGRHRGSARPPRSPVRPPDAGALRRQPDNPPGAPAARRDQARGHACRGDG</sequence>
<organism evidence="1 2">
    <name type="scientific">Vararia minispora EC-137</name>
    <dbReference type="NCBI Taxonomy" id="1314806"/>
    <lineage>
        <taxon>Eukaryota</taxon>
        <taxon>Fungi</taxon>
        <taxon>Dikarya</taxon>
        <taxon>Basidiomycota</taxon>
        <taxon>Agaricomycotina</taxon>
        <taxon>Agaricomycetes</taxon>
        <taxon>Russulales</taxon>
        <taxon>Lachnocladiaceae</taxon>
        <taxon>Vararia</taxon>
    </lineage>
</organism>
<name>A0ACB8QPT8_9AGAM</name>
<proteinExistence type="predicted"/>